<dbReference type="RefSeq" id="WP_273928999.1">
    <property type="nucleotide sequence ID" value="NZ_JAQSIN010000012.1"/>
</dbReference>
<keyword evidence="1" id="KW-0812">Transmembrane</keyword>
<keyword evidence="3" id="KW-1185">Reference proteome</keyword>
<keyword evidence="1" id="KW-1133">Transmembrane helix</keyword>
<protein>
    <submittedName>
        <fullName evidence="2">DUF4755 domain-containing protein</fullName>
    </submittedName>
</protein>
<dbReference type="EMBL" id="JAQSIO010000010">
    <property type="protein sequence ID" value="MDD0816839.1"/>
    <property type="molecule type" value="Genomic_DNA"/>
</dbReference>
<keyword evidence="1" id="KW-0472">Membrane</keyword>
<comment type="caution">
    <text evidence="2">The sequence shown here is derived from an EMBL/GenBank/DDBJ whole genome shotgun (WGS) entry which is preliminary data.</text>
</comment>
<evidence type="ECO:0000313" key="3">
    <source>
        <dbReference type="Proteomes" id="UP001528672"/>
    </source>
</evidence>
<dbReference type="Proteomes" id="UP001528672">
    <property type="component" value="Unassembled WGS sequence"/>
</dbReference>
<dbReference type="Pfam" id="PF15947">
    <property type="entry name" value="DUF4755"/>
    <property type="match status" value="1"/>
</dbReference>
<evidence type="ECO:0000313" key="2">
    <source>
        <dbReference type="EMBL" id="MDD0816839.1"/>
    </source>
</evidence>
<proteinExistence type="predicted"/>
<reference evidence="2 3" key="1">
    <citation type="submission" date="2023-02" db="EMBL/GenBank/DDBJ databases">
        <title>Bacterial whole genome sequence for Curvibacter sp. HBC28.</title>
        <authorList>
            <person name="Le V."/>
            <person name="Ko S.-R."/>
            <person name="Ahn C.-Y."/>
            <person name="Oh H.-M."/>
        </authorList>
    </citation>
    <scope>NUCLEOTIDE SEQUENCE [LARGE SCALE GENOMIC DNA]</scope>
    <source>
        <strain evidence="2 3">HBC28</strain>
    </source>
</reference>
<organism evidence="2 3">
    <name type="scientific">Curvibacter microcysteis</name>
    <dbReference type="NCBI Taxonomy" id="3026419"/>
    <lineage>
        <taxon>Bacteria</taxon>
        <taxon>Pseudomonadati</taxon>
        <taxon>Pseudomonadota</taxon>
        <taxon>Betaproteobacteria</taxon>
        <taxon>Burkholderiales</taxon>
        <taxon>Comamonadaceae</taxon>
        <taxon>Curvibacter</taxon>
    </lineage>
</organism>
<dbReference type="InterPro" id="IPR031863">
    <property type="entry name" value="DUF4755"/>
</dbReference>
<sequence>MGFLWTGAVLWGLFLTLVTVVVPAGGGALAFFLVGWTPTGLLVWFVAHRAAKRDAAHQAMLAAAEVSPGAGFDHAESGTGLALNPQARTLTLLIGGQWKTYSYADIREWEAIKETPGVVVGGNLAAVGAEVAMRRQAAAHTGFFVTVRDVQHPKWRIAMKDTAVQARWMEIMRQEVNER</sequence>
<gene>
    <name evidence="2" type="ORF">PSQ39_19560</name>
</gene>
<evidence type="ECO:0000256" key="1">
    <source>
        <dbReference type="SAM" id="Phobius"/>
    </source>
</evidence>
<accession>A0ABT5MLW8</accession>
<name>A0ABT5MLW8_9BURK</name>
<feature type="transmembrane region" description="Helical" evidence="1">
    <location>
        <begin position="29"/>
        <end position="47"/>
    </location>
</feature>